<evidence type="ECO:0000313" key="3">
    <source>
        <dbReference type="Proteomes" id="UP000816034"/>
    </source>
</evidence>
<reference evidence="2 3" key="1">
    <citation type="journal article" date="2018" name="BMC Genomics">
        <title>The genome of Naegleria lovaniensis, the basis for a comparative approach to unravel pathogenicity factors of the human pathogenic amoeba N. fowleri.</title>
        <authorList>
            <person name="Liechti N."/>
            <person name="Schurch N."/>
            <person name="Bruggmann R."/>
            <person name="Wittwer M."/>
        </authorList>
    </citation>
    <scope>NUCLEOTIDE SEQUENCE [LARGE SCALE GENOMIC DNA]</scope>
    <source>
        <strain evidence="2 3">ATCC 30569</strain>
    </source>
</reference>
<evidence type="ECO:0000313" key="2">
    <source>
        <dbReference type="EMBL" id="KAG2378406.1"/>
    </source>
</evidence>
<name>A0AA88GJM6_NAELO</name>
<feature type="region of interest" description="Disordered" evidence="1">
    <location>
        <begin position="1"/>
        <end position="28"/>
    </location>
</feature>
<evidence type="ECO:0008006" key="4">
    <source>
        <dbReference type="Google" id="ProtNLM"/>
    </source>
</evidence>
<organism evidence="2 3">
    <name type="scientific">Naegleria lovaniensis</name>
    <name type="common">Amoeba</name>
    <dbReference type="NCBI Taxonomy" id="51637"/>
    <lineage>
        <taxon>Eukaryota</taxon>
        <taxon>Discoba</taxon>
        <taxon>Heterolobosea</taxon>
        <taxon>Tetramitia</taxon>
        <taxon>Eutetramitia</taxon>
        <taxon>Vahlkampfiidae</taxon>
        <taxon>Naegleria</taxon>
    </lineage>
</organism>
<feature type="compositionally biased region" description="Low complexity" evidence="1">
    <location>
        <begin position="1"/>
        <end position="19"/>
    </location>
</feature>
<dbReference type="AlphaFoldDB" id="A0AA88GJM6"/>
<dbReference type="RefSeq" id="XP_044545668.1">
    <property type="nucleotide sequence ID" value="XM_044698637.1"/>
</dbReference>
<proteinExistence type="predicted"/>
<dbReference type="GeneID" id="68101003"/>
<accession>A0AA88GJM6</accession>
<dbReference type="Proteomes" id="UP000816034">
    <property type="component" value="Unassembled WGS sequence"/>
</dbReference>
<protein>
    <recommendedName>
        <fullName evidence="4">RWP-RK domain-containing protein</fullName>
    </recommendedName>
</protein>
<keyword evidence="3" id="KW-1185">Reference proteome</keyword>
<comment type="caution">
    <text evidence="2">The sequence shown here is derived from an EMBL/GenBank/DDBJ whole genome shotgun (WGS) entry which is preliminary data.</text>
</comment>
<gene>
    <name evidence="2" type="ORF">C9374_008549</name>
</gene>
<sequence length="138" mass="15546">MTTTTTTANDNINSNTTSSPLSYTSLNTRVPNVNKKSKTLIQGISKQRFLALKPRPSQHASITFIQNQYEEGIGITCVNFQHKNAAKHISKHDMIKVLHLSQIQACKILNCSMSTLKRKFYQMKTELGWTSGLNIFKT</sequence>
<evidence type="ECO:0000256" key="1">
    <source>
        <dbReference type="SAM" id="MobiDB-lite"/>
    </source>
</evidence>
<dbReference type="EMBL" id="PYSW02000034">
    <property type="protein sequence ID" value="KAG2378406.1"/>
    <property type="molecule type" value="Genomic_DNA"/>
</dbReference>